<feature type="compositionally biased region" description="Low complexity" evidence="6">
    <location>
        <begin position="807"/>
        <end position="816"/>
    </location>
</feature>
<feature type="region of interest" description="Disordered" evidence="6">
    <location>
        <begin position="759"/>
        <end position="816"/>
    </location>
</feature>
<feature type="region of interest" description="Disordered" evidence="6">
    <location>
        <begin position="340"/>
        <end position="374"/>
    </location>
</feature>
<feature type="compositionally biased region" description="Basic and acidic residues" evidence="6">
    <location>
        <begin position="341"/>
        <end position="356"/>
    </location>
</feature>
<dbReference type="PRINTS" id="PR00625">
    <property type="entry name" value="JDOMAIN"/>
</dbReference>
<dbReference type="EMBL" id="BQXS01012545">
    <property type="protein sequence ID" value="GKT24787.1"/>
    <property type="molecule type" value="Genomic_DNA"/>
</dbReference>
<name>A0ABQ5K426_9EUKA</name>
<feature type="compositionally biased region" description="Low complexity" evidence="6">
    <location>
        <begin position="647"/>
        <end position="684"/>
    </location>
</feature>
<protein>
    <submittedName>
        <fullName evidence="9">Multi-domain containing protein</fullName>
    </submittedName>
</protein>
<dbReference type="InterPro" id="IPR012724">
    <property type="entry name" value="DnaJ"/>
</dbReference>
<feature type="compositionally biased region" description="Low complexity" evidence="6">
    <location>
        <begin position="843"/>
        <end position="859"/>
    </location>
</feature>
<dbReference type="PROSITE" id="PS50076">
    <property type="entry name" value="DNAJ_2"/>
    <property type="match status" value="1"/>
</dbReference>
<dbReference type="CDD" id="cd10747">
    <property type="entry name" value="DnaJ_C"/>
    <property type="match status" value="1"/>
</dbReference>
<evidence type="ECO:0000256" key="1">
    <source>
        <dbReference type="ARBA" id="ARBA00022723"/>
    </source>
</evidence>
<keyword evidence="3 5" id="KW-0863">Zinc-finger</keyword>
<dbReference type="InterPro" id="IPR018253">
    <property type="entry name" value="DnaJ_domain_CS"/>
</dbReference>
<dbReference type="InterPro" id="IPR001623">
    <property type="entry name" value="DnaJ_domain"/>
</dbReference>
<gene>
    <name evidence="9" type="ORF">ADUPG1_012842</name>
</gene>
<feature type="domain" description="J" evidence="7">
    <location>
        <begin position="6"/>
        <end position="68"/>
    </location>
</feature>
<evidence type="ECO:0000256" key="4">
    <source>
        <dbReference type="ARBA" id="ARBA00022833"/>
    </source>
</evidence>
<evidence type="ECO:0000256" key="5">
    <source>
        <dbReference type="PROSITE-ProRule" id="PRU00546"/>
    </source>
</evidence>
<evidence type="ECO:0000313" key="9">
    <source>
        <dbReference type="EMBL" id="GKT24787.1"/>
    </source>
</evidence>
<evidence type="ECO:0000256" key="6">
    <source>
        <dbReference type="SAM" id="MobiDB-lite"/>
    </source>
</evidence>
<dbReference type="Gene3D" id="2.60.260.20">
    <property type="entry name" value="Urease metallochaperone UreE, N-terminal domain"/>
    <property type="match status" value="2"/>
</dbReference>
<dbReference type="InterPro" id="IPR036869">
    <property type="entry name" value="J_dom_sf"/>
</dbReference>
<proteinExistence type="inferred from homology"/>
<feature type="compositionally biased region" description="Low complexity" evidence="6">
    <location>
        <begin position="759"/>
        <end position="791"/>
    </location>
</feature>
<accession>A0ABQ5K426</accession>
<keyword evidence="1 5" id="KW-0479">Metal-binding</keyword>
<reference evidence="9" key="1">
    <citation type="submission" date="2022-03" db="EMBL/GenBank/DDBJ databases">
        <title>Draft genome sequence of Aduncisulcus paluster, a free-living microaerophilic Fornicata.</title>
        <authorList>
            <person name="Yuyama I."/>
            <person name="Kume K."/>
            <person name="Tamura T."/>
            <person name="Inagaki Y."/>
            <person name="Hashimoto T."/>
        </authorList>
    </citation>
    <scope>NUCLEOTIDE SEQUENCE</scope>
    <source>
        <strain evidence="9">NY0171</strain>
    </source>
</reference>
<evidence type="ECO:0000259" key="8">
    <source>
        <dbReference type="PROSITE" id="PS51188"/>
    </source>
</evidence>
<dbReference type="SUPFAM" id="SSF57938">
    <property type="entry name" value="DnaJ/Hsp40 cysteine-rich domain"/>
    <property type="match status" value="1"/>
</dbReference>
<feature type="region of interest" description="Disordered" evidence="6">
    <location>
        <begin position="1394"/>
        <end position="1418"/>
    </location>
</feature>
<feature type="non-terminal residue" evidence="9">
    <location>
        <position position="1579"/>
    </location>
</feature>
<evidence type="ECO:0000259" key="7">
    <source>
        <dbReference type="PROSITE" id="PS50076"/>
    </source>
</evidence>
<evidence type="ECO:0000256" key="3">
    <source>
        <dbReference type="ARBA" id="ARBA00022771"/>
    </source>
</evidence>
<organism evidence="9 10">
    <name type="scientific">Aduncisulcus paluster</name>
    <dbReference type="NCBI Taxonomy" id="2918883"/>
    <lineage>
        <taxon>Eukaryota</taxon>
        <taxon>Metamonada</taxon>
        <taxon>Carpediemonas-like organisms</taxon>
        <taxon>Aduncisulcus</taxon>
    </lineage>
</organism>
<dbReference type="Proteomes" id="UP001057375">
    <property type="component" value="Unassembled WGS sequence"/>
</dbReference>
<dbReference type="SUPFAM" id="SSF46565">
    <property type="entry name" value="Chaperone J-domain"/>
    <property type="match status" value="1"/>
</dbReference>
<dbReference type="CDD" id="cd10719">
    <property type="entry name" value="DnaJ_zf"/>
    <property type="match status" value="1"/>
</dbReference>
<keyword evidence="4 5" id="KW-0862">Zinc</keyword>
<dbReference type="HAMAP" id="MF_01152">
    <property type="entry name" value="DnaJ"/>
    <property type="match status" value="1"/>
</dbReference>
<comment type="caution">
    <text evidence="9">The sequence shown here is derived from an EMBL/GenBank/DDBJ whole genome shotgun (WGS) entry which is preliminary data.</text>
</comment>
<dbReference type="InterPro" id="IPR002939">
    <property type="entry name" value="DnaJ_C"/>
</dbReference>
<dbReference type="InterPro" id="IPR036410">
    <property type="entry name" value="HSP_DnaJ_Cys-rich_dom_sf"/>
</dbReference>
<dbReference type="Pfam" id="PF00684">
    <property type="entry name" value="DnaJ_CXXCXGXG"/>
    <property type="match status" value="1"/>
</dbReference>
<keyword evidence="2" id="KW-0677">Repeat</keyword>
<dbReference type="InterPro" id="IPR044713">
    <property type="entry name" value="DNJA1/2-like"/>
</dbReference>
<dbReference type="PROSITE" id="PS00636">
    <property type="entry name" value="DNAJ_1"/>
    <property type="match status" value="1"/>
</dbReference>
<feature type="region of interest" description="Disordered" evidence="6">
    <location>
        <begin position="838"/>
        <end position="878"/>
    </location>
</feature>
<feature type="domain" description="CR-type" evidence="8">
    <location>
        <begin position="100"/>
        <end position="184"/>
    </location>
</feature>
<feature type="region of interest" description="Disordered" evidence="6">
    <location>
        <begin position="639"/>
        <end position="684"/>
    </location>
</feature>
<dbReference type="SMART" id="SM00271">
    <property type="entry name" value="DnaJ"/>
    <property type="match status" value="1"/>
</dbReference>
<dbReference type="Pfam" id="PF01556">
    <property type="entry name" value="DnaJ_C"/>
    <property type="match status" value="1"/>
</dbReference>
<dbReference type="InterPro" id="IPR008971">
    <property type="entry name" value="HSP40/DnaJ_pept-bd"/>
</dbReference>
<keyword evidence="10" id="KW-1185">Reference proteome</keyword>
<sequence>MVAETKYYDVLGVSPSATSAEIKKAYRKLALKFHPDRNPSAADKFQEIAAAYEVLSDEKKRKLYDDYGEEGVKSGAREESSRTEDVRYKLAIPLELMYTGGIKHVNFKRKVVCPSCSGVGGTKPGCETECSKCRGKGVYMEVRRSGFMVQQIQRTCDRCHGAGRSIDDKYLCKECHGEKVVTQSEEVSVEIDRGMKEGEKITKFEGGHEEPGKLTGDLIFVLSEKKHKTFERRGVDLICKKEISLTQALTGAPFYIEHLDGHIVEARAPKNKLISPDDILAIEEEGMPAKSRPGVFGRLFIQFHVKFPATISDAQADVLRKIFLAHAPTKPKGKIVKRSLAKIDPRTKHPADRDDYTAGSGNAYDEDDHQGGPQNVQCAPISIHPEMRRMKALQMHRTLGNAVFMKGQQEAYKQNLIIVKESLLKGSPDALFSLVEQMNCSIRGYRPGDKINLDENGNIFDNMQHCLSGCTNYIQLFDGQIVGVEKTEFLQKKYIEEVYKVLFSEFVRVVNGFLKLGKPLAEEEEVLVINIFEIMNFILRNETTGSKAFRQIASHIRMWIRSYCYIPVICALSEENAIPEMSHVLVPSHKIFNKVLLVVESVCSFFDKKIVANVYLREIMTQVEKHYCLVPPHMFLLKSKPKKSSSKGKSGDSSSSSGILSSSTASGSASSNSSSCSSSSPSSAPDMDDEYYFPHMYVSPDTVSLYRKGLIEEMRMIFGDSECLDLSKDDQDPLHPLHSTPATEMEMFTKTTETVISSLKASKSAPKSTIGESPSASPSASSTATDPMSTSGDAVCEESPSVHSESTEAAQLSSSSLSLKELKQKELYIKKQKLEKNRKCSQARRAAQLSSSSSYTGSSSKRKSKNRSTSPPLFHSITGDTSISHMRGFLQRFPAPSLPDVDEEILLKGIEGWKKCEEYSLYYGFDMRTVFSYYHSVRDGRISSPDHSVFTWLPDTSKGTVELFVDPEKEAVEGGPIHSKLARMSKKEIAKKYGKYKVYFDTDCPDPALLPPFIDSKGESIFPPSSIVSLYGLFSFLFSLSSSNDVAICRQIWKLVGPWVRVWYEFLAVEEERTWRREEASMMGMQAQMGDYIGNLASELGPKGSFVVGMHKLGELKKEEVKREAKLAAKKQQEKERLRHSLGQAIYLHPKIPCLSFLLPPTMPLASILDTPSDPMLDLSKLIISLASTMSSELASMDKLSDMEWRKRTEKMEWAKTVTKRRKEHEKSENERIASTEVFSRVFSEDICGEKCDVCSNEIFRGPEYDFLEHEHKSDNFPRVSSHIPKLVPSTFLNLSDDICDIFISHSFADSLSKQKDLLNTAKDIWSHLRYPLWSLFGGRWGEEGWNGDKTEFLRGVHKEGIGFVPGSDRGIEVNSLKDLNRTAREFCVMPESSLKSKLGQPQHKGSSSSSSAKTKPPPFMPIGSVLFSFLPSPSKTTPIPPIPPILDAQEVSSCFAGPNGLSSLFKKTTPDILVAWIIQMLEEGRIDTRDVEYECKWEAIFRNEREKAKAMRLKVLSETSIDNEITSPTSLSRGYVKLDVKNVHRWMYRGGSWVKNSQHYPCINETQGCTCPIESHST</sequence>
<evidence type="ECO:0000256" key="2">
    <source>
        <dbReference type="ARBA" id="ARBA00022737"/>
    </source>
</evidence>
<dbReference type="PROSITE" id="PS51188">
    <property type="entry name" value="ZF_CR"/>
    <property type="match status" value="1"/>
</dbReference>
<feature type="zinc finger region" description="CR-type" evidence="5">
    <location>
        <begin position="100"/>
        <end position="184"/>
    </location>
</feature>
<dbReference type="Gene3D" id="2.10.230.10">
    <property type="entry name" value="Heat shock protein DnaJ, cysteine-rich domain"/>
    <property type="match status" value="1"/>
</dbReference>
<dbReference type="InterPro" id="IPR001305">
    <property type="entry name" value="HSP_DnaJ_Cys-rich_dom"/>
</dbReference>
<dbReference type="Pfam" id="PF00226">
    <property type="entry name" value="DnaJ"/>
    <property type="match status" value="1"/>
</dbReference>
<dbReference type="PANTHER" id="PTHR43888">
    <property type="entry name" value="DNAJ-LIKE-2, ISOFORM A-RELATED"/>
    <property type="match status" value="1"/>
</dbReference>
<dbReference type="CDD" id="cd06257">
    <property type="entry name" value="DnaJ"/>
    <property type="match status" value="1"/>
</dbReference>
<evidence type="ECO:0000313" key="10">
    <source>
        <dbReference type="Proteomes" id="UP001057375"/>
    </source>
</evidence>
<dbReference type="SUPFAM" id="SSF49493">
    <property type="entry name" value="HSP40/DnaJ peptide-binding domain"/>
    <property type="match status" value="2"/>
</dbReference>
<dbReference type="Gene3D" id="1.10.287.110">
    <property type="entry name" value="DnaJ domain"/>
    <property type="match status" value="1"/>
</dbReference>